<dbReference type="AlphaFoldDB" id="A0A341CLM7"/>
<feature type="compositionally biased region" description="Gly residues" evidence="1">
    <location>
        <begin position="12"/>
        <end position="30"/>
    </location>
</feature>
<dbReference type="STRING" id="1706337.A0A341CLM7"/>
<evidence type="ECO:0000313" key="2">
    <source>
        <dbReference type="Proteomes" id="UP000252040"/>
    </source>
</evidence>
<evidence type="ECO:0000313" key="3">
    <source>
        <dbReference type="RefSeq" id="XP_024615578.1"/>
    </source>
</evidence>
<protein>
    <submittedName>
        <fullName evidence="3">Uncharacterized protein LOC112409567</fullName>
    </submittedName>
</protein>
<name>A0A341CLM7_NEOAA</name>
<dbReference type="GeneID" id="112409567"/>
<accession>A0A341CLM7</accession>
<dbReference type="Proteomes" id="UP000252040">
    <property type="component" value="Unplaced"/>
</dbReference>
<dbReference type="InParanoid" id="A0A341CLM7"/>
<proteinExistence type="predicted"/>
<feature type="region of interest" description="Disordered" evidence="1">
    <location>
        <begin position="1"/>
        <end position="81"/>
    </location>
</feature>
<dbReference type="RefSeq" id="XP_024615578.1">
    <property type="nucleotide sequence ID" value="XM_024759810.1"/>
</dbReference>
<evidence type="ECO:0000256" key="1">
    <source>
        <dbReference type="SAM" id="MobiDB-lite"/>
    </source>
</evidence>
<dbReference type="KEGG" id="nasi:112409567"/>
<gene>
    <name evidence="3" type="primary">LOC112409567</name>
</gene>
<sequence length="100" mass="9974">MKPQKPVYRNGLGVGAFPGEGPQPGLGGGLSPPKPGYMSRNGLQLPPGLGGGLKPQKPGYGNGNGLGAQPGEGAGNRGKWGDIAGRWRARWAIAGTTSGG</sequence>
<reference evidence="3" key="1">
    <citation type="submission" date="2025-08" db="UniProtKB">
        <authorList>
            <consortium name="RefSeq"/>
        </authorList>
    </citation>
    <scope>IDENTIFICATION</scope>
    <source>
        <tissue evidence="3">Meat</tissue>
    </source>
</reference>
<keyword evidence="2" id="KW-1185">Reference proteome</keyword>
<organism evidence="2 3">
    <name type="scientific">Neophocaena asiaeorientalis asiaeorientalis</name>
    <name type="common">Yangtze finless porpoise</name>
    <name type="synonym">Neophocaena phocaenoides subsp. asiaeorientalis</name>
    <dbReference type="NCBI Taxonomy" id="1706337"/>
    <lineage>
        <taxon>Eukaryota</taxon>
        <taxon>Metazoa</taxon>
        <taxon>Chordata</taxon>
        <taxon>Craniata</taxon>
        <taxon>Vertebrata</taxon>
        <taxon>Euteleostomi</taxon>
        <taxon>Mammalia</taxon>
        <taxon>Eutheria</taxon>
        <taxon>Laurasiatheria</taxon>
        <taxon>Artiodactyla</taxon>
        <taxon>Whippomorpha</taxon>
        <taxon>Cetacea</taxon>
        <taxon>Odontoceti</taxon>
        <taxon>Phocoenidae</taxon>
        <taxon>Neophocaena</taxon>
    </lineage>
</organism>
<feature type="compositionally biased region" description="Gly residues" evidence="1">
    <location>
        <begin position="60"/>
        <end position="78"/>
    </location>
</feature>